<dbReference type="InterPro" id="IPR041577">
    <property type="entry name" value="RT_RNaseH_2"/>
</dbReference>
<dbReference type="Pfam" id="PF17919">
    <property type="entry name" value="RT_RNaseH_2"/>
    <property type="match status" value="1"/>
</dbReference>
<dbReference type="EMBL" id="BQNB010016805">
    <property type="protein sequence ID" value="GJT55985.1"/>
    <property type="molecule type" value="Genomic_DNA"/>
</dbReference>
<feature type="domain" description="Reverse transcriptase/retrotransposon-derived protein RNase H-like" evidence="2">
    <location>
        <begin position="359"/>
        <end position="451"/>
    </location>
</feature>
<comment type="caution">
    <text evidence="3">The sequence shown here is derived from an EMBL/GenBank/DDBJ whole genome shotgun (WGS) entry which is preliminary data.</text>
</comment>
<dbReference type="GO" id="GO:0003964">
    <property type="term" value="F:RNA-directed DNA polymerase activity"/>
    <property type="evidence" value="ECO:0007669"/>
    <property type="project" value="UniProtKB-KW"/>
</dbReference>
<evidence type="ECO:0000313" key="4">
    <source>
        <dbReference type="Proteomes" id="UP001151760"/>
    </source>
</evidence>
<dbReference type="PANTHER" id="PTHR34072:SF57">
    <property type="entry name" value="RNA-DIRECTED DNA POLYMERASE"/>
    <property type="match status" value="1"/>
</dbReference>
<name>A0ABQ5EYE8_9ASTR</name>
<evidence type="ECO:0000256" key="1">
    <source>
        <dbReference type="SAM" id="MobiDB-lite"/>
    </source>
</evidence>
<keyword evidence="3" id="KW-0695">RNA-directed DNA polymerase</keyword>
<evidence type="ECO:0000313" key="3">
    <source>
        <dbReference type="EMBL" id="GJT55985.1"/>
    </source>
</evidence>
<sequence length="479" mass="54066">MLRNCHGHNLFKGNIIKIFYHSLNEITQEALNSAAGGIFLYKIPNQAYQLLEDKVLLKLDWAKNQKPKLSLKKVVAFADEGSSNSDTDKITALIDAMTLKMDVQYKEIQSRSNHSIPEYDEDDKPMSPEAEAKFMQTFRYMFMDLKTKLKTTTKNHQASIQYLEAYQPPQARNEQSGRPSGSLPSNTHPDPKGMPNYGKFLKEPVSNKHKLEQIASAFLSDESSTVIQNKVPPKVGDPENFLIPCTFSKAFSCDALADLGASINIMPYSLYAKLSLESLKLTKMSVKEGIFLGHKVSGAGLEVNKAKINVIPKLPPATNVKGIRSFLGHANFYRRFIKDFSKIVRPLTKLLEKDTSFEFNDECHKAFNSLKENLTCTPVIVSPNWNLPFDLMCDASEFAVGAVLGQKDGKHFHPIYFASKTLNATQQKYTVTEKELMAVVFAFDKFRPYQILSKTIFYIDHSTLRYLFKKQDAKPGLIC</sequence>
<reference evidence="3" key="1">
    <citation type="journal article" date="2022" name="Int. J. Mol. Sci.">
        <title>Draft Genome of Tanacetum Coccineum: Genomic Comparison of Closely Related Tanacetum-Family Plants.</title>
        <authorList>
            <person name="Yamashiro T."/>
            <person name="Shiraishi A."/>
            <person name="Nakayama K."/>
            <person name="Satake H."/>
        </authorList>
    </citation>
    <scope>NUCLEOTIDE SEQUENCE</scope>
</reference>
<organism evidence="3 4">
    <name type="scientific">Tanacetum coccineum</name>
    <dbReference type="NCBI Taxonomy" id="301880"/>
    <lineage>
        <taxon>Eukaryota</taxon>
        <taxon>Viridiplantae</taxon>
        <taxon>Streptophyta</taxon>
        <taxon>Embryophyta</taxon>
        <taxon>Tracheophyta</taxon>
        <taxon>Spermatophyta</taxon>
        <taxon>Magnoliopsida</taxon>
        <taxon>eudicotyledons</taxon>
        <taxon>Gunneridae</taxon>
        <taxon>Pentapetalae</taxon>
        <taxon>asterids</taxon>
        <taxon>campanulids</taxon>
        <taxon>Asterales</taxon>
        <taxon>Asteraceae</taxon>
        <taxon>Asteroideae</taxon>
        <taxon>Anthemideae</taxon>
        <taxon>Anthemidinae</taxon>
        <taxon>Tanacetum</taxon>
    </lineage>
</organism>
<dbReference type="PANTHER" id="PTHR34072">
    <property type="entry name" value="ENZYMATIC POLYPROTEIN-RELATED"/>
    <property type="match status" value="1"/>
</dbReference>
<accession>A0ABQ5EYE8</accession>
<dbReference type="InterPro" id="IPR043128">
    <property type="entry name" value="Rev_trsase/Diguanyl_cyclase"/>
</dbReference>
<dbReference type="SUPFAM" id="SSF56672">
    <property type="entry name" value="DNA/RNA polymerases"/>
    <property type="match status" value="1"/>
</dbReference>
<dbReference type="InterPro" id="IPR021109">
    <property type="entry name" value="Peptidase_aspartic_dom_sf"/>
</dbReference>
<dbReference type="Gene3D" id="2.40.70.10">
    <property type="entry name" value="Acid Proteases"/>
    <property type="match status" value="1"/>
</dbReference>
<dbReference type="CDD" id="cd09274">
    <property type="entry name" value="RNase_HI_RT_Ty3"/>
    <property type="match status" value="1"/>
</dbReference>
<dbReference type="Proteomes" id="UP001151760">
    <property type="component" value="Unassembled WGS sequence"/>
</dbReference>
<feature type="region of interest" description="Disordered" evidence="1">
    <location>
        <begin position="169"/>
        <end position="197"/>
    </location>
</feature>
<keyword evidence="4" id="KW-1185">Reference proteome</keyword>
<feature type="compositionally biased region" description="Polar residues" evidence="1">
    <location>
        <begin position="170"/>
        <end position="188"/>
    </location>
</feature>
<dbReference type="Gene3D" id="3.30.70.270">
    <property type="match status" value="1"/>
</dbReference>
<keyword evidence="3" id="KW-0548">Nucleotidyltransferase</keyword>
<keyword evidence="3" id="KW-0808">Transferase</keyword>
<reference evidence="3" key="2">
    <citation type="submission" date="2022-01" db="EMBL/GenBank/DDBJ databases">
        <authorList>
            <person name="Yamashiro T."/>
            <person name="Shiraishi A."/>
            <person name="Satake H."/>
            <person name="Nakayama K."/>
        </authorList>
    </citation>
    <scope>NUCLEOTIDE SEQUENCE</scope>
</reference>
<evidence type="ECO:0000259" key="2">
    <source>
        <dbReference type="Pfam" id="PF17919"/>
    </source>
</evidence>
<proteinExistence type="predicted"/>
<dbReference type="InterPro" id="IPR043502">
    <property type="entry name" value="DNA/RNA_pol_sf"/>
</dbReference>
<gene>
    <name evidence="3" type="ORF">Tco_0991039</name>
</gene>
<protein>
    <submittedName>
        <fullName evidence="3">Reverse transcriptase domain-containing protein</fullName>
    </submittedName>
</protein>